<keyword evidence="4" id="KW-0539">Nucleus</keyword>
<dbReference type="GO" id="GO:0008270">
    <property type="term" value="F:zinc ion binding"/>
    <property type="evidence" value="ECO:0007669"/>
    <property type="project" value="InterPro"/>
</dbReference>
<organism evidence="7 8">
    <name type="scientific">Aspergillus mulundensis</name>
    <dbReference type="NCBI Taxonomy" id="1810919"/>
    <lineage>
        <taxon>Eukaryota</taxon>
        <taxon>Fungi</taxon>
        <taxon>Dikarya</taxon>
        <taxon>Ascomycota</taxon>
        <taxon>Pezizomycotina</taxon>
        <taxon>Eurotiomycetes</taxon>
        <taxon>Eurotiomycetidae</taxon>
        <taxon>Eurotiales</taxon>
        <taxon>Aspergillaceae</taxon>
        <taxon>Aspergillus</taxon>
        <taxon>Aspergillus subgen. Nidulantes</taxon>
    </lineage>
</organism>
<accession>A0A3D8T2I0</accession>
<dbReference type="SUPFAM" id="SSF57701">
    <property type="entry name" value="Zn2/Cys6 DNA-binding domain"/>
    <property type="match status" value="1"/>
</dbReference>
<dbReference type="GO" id="GO:0000981">
    <property type="term" value="F:DNA-binding transcription factor activity, RNA polymerase II-specific"/>
    <property type="evidence" value="ECO:0007669"/>
    <property type="project" value="InterPro"/>
</dbReference>
<gene>
    <name evidence="7" type="ORF">DSM5745_00062</name>
</gene>
<dbReference type="CDD" id="cd00067">
    <property type="entry name" value="GAL4"/>
    <property type="match status" value="1"/>
</dbReference>
<feature type="region of interest" description="Disordered" evidence="5">
    <location>
        <begin position="100"/>
        <end position="143"/>
    </location>
</feature>
<dbReference type="OrthoDB" id="3034343at2759"/>
<keyword evidence="8" id="KW-1185">Reference proteome</keyword>
<dbReference type="STRING" id="1810919.A0A3D8T2I0"/>
<evidence type="ECO:0000313" key="8">
    <source>
        <dbReference type="Proteomes" id="UP000256690"/>
    </source>
</evidence>
<evidence type="ECO:0000256" key="5">
    <source>
        <dbReference type="SAM" id="MobiDB-lite"/>
    </source>
</evidence>
<name>A0A3D8T2I0_9EURO</name>
<protein>
    <recommendedName>
        <fullName evidence="6">Zn(2)-C6 fungal-type domain-containing protein</fullName>
    </recommendedName>
</protein>
<keyword evidence="3" id="KW-0804">Transcription</keyword>
<feature type="compositionally biased region" description="Basic and acidic residues" evidence="5">
    <location>
        <begin position="63"/>
        <end position="73"/>
    </location>
</feature>
<proteinExistence type="predicted"/>
<dbReference type="GeneID" id="38110432"/>
<evidence type="ECO:0000256" key="3">
    <source>
        <dbReference type="ARBA" id="ARBA00023163"/>
    </source>
</evidence>
<dbReference type="Proteomes" id="UP000256690">
    <property type="component" value="Unassembled WGS sequence"/>
</dbReference>
<feature type="region of interest" description="Disordered" evidence="5">
    <location>
        <begin position="57"/>
        <end position="85"/>
    </location>
</feature>
<evidence type="ECO:0000256" key="4">
    <source>
        <dbReference type="ARBA" id="ARBA00023242"/>
    </source>
</evidence>
<comment type="caution">
    <text evidence="7">The sequence shown here is derived from an EMBL/GenBank/DDBJ whole genome shotgun (WGS) entry which is preliminary data.</text>
</comment>
<dbReference type="RefSeq" id="XP_026607923.1">
    <property type="nucleotide sequence ID" value="XM_026742078.1"/>
</dbReference>
<evidence type="ECO:0000259" key="6">
    <source>
        <dbReference type="PROSITE" id="PS00463"/>
    </source>
</evidence>
<evidence type="ECO:0000256" key="1">
    <source>
        <dbReference type="ARBA" id="ARBA00023015"/>
    </source>
</evidence>
<dbReference type="GO" id="GO:0003677">
    <property type="term" value="F:DNA binding"/>
    <property type="evidence" value="ECO:0007669"/>
    <property type="project" value="UniProtKB-KW"/>
</dbReference>
<sequence length="143" mass="15482">MDGATSPRRRSFKIKTKFGAARQWRSRKNRPCDACRRRKTACIIETVPPCRFCRSKGQVCKSTDGEPSSRHSSGEIVDSDDATDSTVVDASYTSIQSLLSPEIEPSPLAGGLPASPSARFLEMLSADDYPAPTPGDPAPEYSS</sequence>
<dbReference type="AlphaFoldDB" id="A0A3D8T2I0"/>
<reference evidence="7 8" key="1">
    <citation type="journal article" date="2018" name="IMA Fungus">
        <title>IMA Genome-F 9: Draft genome sequence of Annulohypoxylon stygium, Aspergillus mulundensis, Berkeleyomyces basicola (syn. Thielaviopsis basicola), Ceratocystis smalleyi, two Cercospora beticola strains, Coleophoma cylindrospora, Fusarium fracticaudum, Phialophora cf. hyalina, and Morchella septimelata.</title>
        <authorList>
            <person name="Wingfield B.D."/>
            <person name="Bills G.F."/>
            <person name="Dong Y."/>
            <person name="Huang W."/>
            <person name="Nel W.J."/>
            <person name="Swalarsk-Parry B.S."/>
            <person name="Vaghefi N."/>
            <person name="Wilken P.M."/>
            <person name="An Z."/>
            <person name="de Beer Z.W."/>
            <person name="De Vos L."/>
            <person name="Chen L."/>
            <person name="Duong T.A."/>
            <person name="Gao Y."/>
            <person name="Hammerbacher A."/>
            <person name="Kikkert J.R."/>
            <person name="Li Y."/>
            <person name="Li H."/>
            <person name="Li K."/>
            <person name="Li Q."/>
            <person name="Liu X."/>
            <person name="Ma X."/>
            <person name="Naidoo K."/>
            <person name="Pethybridge S.J."/>
            <person name="Sun J."/>
            <person name="Steenkamp E.T."/>
            <person name="van der Nest M.A."/>
            <person name="van Wyk S."/>
            <person name="Wingfield M.J."/>
            <person name="Xiong C."/>
            <person name="Yue Q."/>
            <person name="Zhang X."/>
        </authorList>
    </citation>
    <scope>NUCLEOTIDE SEQUENCE [LARGE SCALE GENOMIC DNA]</scope>
    <source>
        <strain evidence="7 8">DSM 5745</strain>
    </source>
</reference>
<evidence type="ECO:0000313" key="7">
    <source>
        <dbReference type="EMBL" id="RDW92740.1"/>
    </source>
</evidence>
<keyword evidence="1" id="KW-0805">Transcription regulation</keyword>
<dbReference type="InterPro" id="IPR001138">
    <property type="entry name" value="Zn2Cys6_DnaBD"/>
</dbReference>
<dbReference type="InterPro" id="IPR036864">
    <property type="entry name" value="Zn2-C6_fun-type_DNA-bd_sf"/>
</dbReference>
<evidence type="ECO:0000256" key="2">
    <source>
        <dbReference type="ARBA" id="ARBA00023125"/>
    </source>
</evidence>
<feature type="domain" description="Zn(2)-C6 fungal-type" evidence="6">
    <location>
        <begin position="31"/>
        <end position="60"/>
    </location>
</feature>
<dbReference type="PROSITE" id="PS00463">
    <property type="entry name" value="ZN2_CY6_FUNGAL_1"/>
    <property type="match status" value="1"/>
</dbReference>
<dbReference type="Gene3D" id="4.10.240.10">
    <property type="entry name" value="Zn(2)-C6 fungal-type DNA-binding domain"/>
    <property type="match status" value="1"/>
</dbReference>
<keyword evidence="2" id="KW-0238">DNA-binding</keyword>
<dbReference type="EMBL" id="PVWQ01000001">
    <property type="protein sequence ID" value="RDW92740.1"/>
    <property type="molecule type" value="Genomic_DNA"/>
</dbReference>